<evidence type="ECO:0000313" key="12">
    <source>
        <dbReference type="EMBL" id="TKB44475.1"/>
    </source>
</evidence>
<feature type="compositionally biased region" description="Acidic residues" evidence="8">
    <location>
        <begin position="618"/>
        <end position="627"/>
    </location>
</feature>
<feature type="signal peptide" evidence="9">
    <location>
        <begin position="1"/>
        <end position="28"/>
    </location>
</feature>
<keyword evidence="13" id="KW-1185">Reference proteome</keyword>
<dbReference type="GO" id="GO:0046872">
    <property type="term" value="F:metal ion binding"/>
    <property type="evidence" value="ECO:0007669"/>
    <property type="project" value="UniProtKB-KW"/>
</dbReference>
<dbReference type="GO" id="GO:0005886">
    <property type="term" value="C:plasma membrane"/>
    <property type="evidence" value="ECO:0007669"/>
    <property type="project" value="TreeGrafter"/>
</dbReference>
<evidence type="ECO:0000256" key="6">
    <source>
        <dbReference type="ARBA" id="ARBA00022833"/>
    </source>
</evidence>
<dbReference type="PANTHER" id="PTHR11733:SF167">
    <property type="entry name" value="FI17812P1-RELATED"/>
    <property type="match status" value="1"/>
</dbReference>
<keyword evidence="4" id="KW-0479">Metal-binding</keyword>
<dbReference type="InterPro" id="IPR042089">
    <property type="entry name" value="Peptidase_M13_dom_2"/>
</dbReference>
<dbReference type="EMBL" id="SWDB01000028">
    <property type="protein sequence ID" value="TKB44475.1"/>
    <property type="molecule type" value="Genomic_DNA"/>
</dbReference>
<keyword evidence="7" id="KW-0482">Metalloprotease</keyword>
<dbReference type="PROSITE" id="PS51885">
    <property type="entry name" value="NEPRILYSIN"/>
    <property type="match status" value="1"/>
</dbReference>
<organism evidence="12 13">
    <name type="scientific">Thalassotalea mangrovi</name>
    <dbReference type="NCBI Taxonomy" id="2572245"/>
    <lineage>
        <taxon>Bacteria</taxon>
        <taxon>Pseudomonadati</taxon>
        <taxon>Pseudomonadota</taxon>
        <taxon>Gammaproteobacteria</taxon>
        <taxon>Alteromonadales</taxon>
        <taxon>Colwelliaceae</taxon>
        <taxon>Thalassotalea</taxon>
    </lineage>
</organism>
<dbReference type="GO" id="GO:0016485">
    <property type="term" value="P:protein processing"/>
    <property type="evidence" value="ECO:0007669"/>
    <property type="project" value="TreeGrafter"/>
</dbReference>
<dbReference type="SUPFAM" id="SSF55486">
    <property type="entry name" value="Metalloproteases ('zincins'), catalytic domain"/>
    <property type="match status" value="2"/>
</dbReference>
<keyword evidence="5" id="KW-0378">Hydrolase</keyword>
<evidence type="ECO:0000256" key="1">
    <source>
        <dbReference type="ARBA" id="ARBA00001947"/>
    </source>
</evidence>
<protein>
    <submittedName>
        <fullName evidence="12">M13 family metallopeptidase</fullName>
    </submittedName>
</protein>
<dbReference type="InterPro" id="IPR000718">
    <property type="entry name" value="Peptidase_M13"/>
</dbReference>
<evidence type="ECO:0000259" key="11">
    <source>
        <dbReference type="Pfam" id="PF05649"/>
    </source>
</evidence>
<feature type="compositionally biased region" description="Low complexity" evidence="8">
    <location>
        <begin position="688"/>
        <end position="699"/>
    </location>
</feature>
<gene>
    <name evidence="12" type="ORF">E8M12_11320</name>
</gene>
<evidence type="ECO:0000256" key="4">
    <source>
        <dbReference type="ARBA" id="ARBA00022723"/>
    </source>
</evidence>
<reference evidence="12 13" key="1">
    <citation type="submission" date="2019-04" db="EMBL/GenBank/DDBJ databases">
        <title>Thalassotalea guangxiensis sp. nov., isolated from sediment of the coastal wetland.</title>
        <authorList>
            <person name="Zheng S."/>
            <person name="Zhang D."/>
        </authorList>
    </citation>
    <scope>NUCLEOTIDE SEQUENCE [LARGE SCALE GENOMIC DNA]</scope>
    <source>
        <strain evidence="12 13">ZS-4</strain>
    </source>
</reference>
<dbReference type="Gene3D" id="3.40.390.10">
    <property type="entry name" value="Collagenase (Catalytic Domain)"/>
    <property type="match status" value="2"/>
</dbReference>
<name>A0A4U1B3R5_9GAMM</name>
<dbReference type="AlphaFoldDB" id="A0A4U1B3R5"/>
<dbReference type="Pfam" id="PF01431">
    <property type="entry name" value="Peptidase_M13"/>
    <property type="match status" value="2"/>
</dbReference>
<dbReference type="Gene3D" id="1.10.1380.10">
    <property type="entry name" value="Neutral endopeptidase , domain2"/>
    <property type="match status" value="1"/>
</dbReference>
<keyword evidence="3" id="KW-0645">Protease</keyword>
<evidence type="ECO:0000259" key="10">
    <source>
        <dbReference type="Pfam" id="PF01431"/>
    </source>
</evidence>
<dbReference type="OrthoDB" id="6394860at2"/>
<evidence type="ECO:0000313" key="13">
    <source>
        <dbReference type="Proteomes" id="UP000307999"/>
    </source>
</evidence>
<evidence type="ECO:0000256" key="9">
    <source>
        <dbReference type="SAM" id="SignalP"/>
    </source>
</evidence>
<evidence type="ECO:0000256" key="8">
    <source>
        <dbReference type="SAM" id="MobiDB-lite"/>
    </source>
</evidence>
<feature type="region of interest" description="Disordered" evidence="8">
    <location>
        <begin position="671"/>
        <end position="710"/>
    </location>
</feature>
<dbReference type="PROSITE" id="PS51257">
    <property type="entry name" value="PROKAR_LIPOPROTEIN"/>
    <property type="match status" value="1"/>
</dbReference>
<dbReference type="InterPro" id="IPR018497">
    <property type="entry name" value="Peptidase_M13_C"/>
</dbReference>
<comment type="similarity">
    <text evidence="2">Belongs to the peptidase M13 family.</text>
</comment>
<dbReference type="Pfam" id="PF05649">
    <property type="entry name" value="Peptidase_M13_N"/>
    <property type="match status" value="1"/>
</dbReference>
<dbReference type="InterPro" id="IPR008753">
    <property type="entry name" value="Peptidase_M13_N"/>
</dbReference>
<proteinExistence type="inferred from homology"/>
<accession>A0A4U1B3R5</accession>
<feature type="domain" description="Peptidase M13 C-terminal" evidence="10">
    <location>
        <begin position="480"/>
        <end position="594"/>
    </location>
</feature>
<dbReference type="InterPro" id="IPR024079">
    <property type="entry name" value="MetalloPept_cat_dom_sf"/>
</dbReference>
<comment type="cofactor">
    <cofactor evidence="1">
        <name>Zn(2+)</name>
        <dbReference type="ChEBI" id="CHEBI:29105"/>
    </cofactor>
</comment>
<dbReference type="Proteomes" id="UP000307999">
    <property type="component" value="Unassembled WGS sequence"/>
</dbReference>
<sequence length="821" mass="93869">MENLMVKYLISTFLLLTLLACTSGSRQATPVSYRSGIDLENMLLEESPGKNFHQYVNGHWQQYGVLPSELHQYDVFDELEQRSHDAILQIIERAARTRYGHGTDEQKVGDLYQSFLDFKRRNSMGIAPLKPVLEQINAIESNADFARYLAFANKADYNPPFALSVEIDLEDTSRYMLTTWQAGLGLPDKQHYLSDEQKYRDIRGAYRQHIVSMFELAGIEDAELNASKVIALETELANHHEDKPDNRDKNKLYNKFLYHNLPQIMPYFDWKEFVEDAGLSKNVELVVPQIDYLRGLNEMLVTTELEDWKLYFTWHAIHANANHLTQSFARQHFAFYGKTLNQQRAMRSAKWRAVNVVNDVLGDIVGKTYLKEHLTTQVSRSVQQIVRNQVFALAYWLDDIDWLDGDTLDMALDKLAEMQVQVGGPTIWQDYQNLEIRFDDYFGNQQRAAIFQYQQQLMLLNQDVDRERWQQLPQSVHVTYQPELNQLIIPTGAMQPPLYDPGADQAINYGAMGSVIAEALIASIDNNGRNFDDEGIYQPWWQNRDKREYLQLAANVAGQYDTLALSIEHETQLHAHALLAKAEAEAEAKALAAAKLLEEIDEENSSEQPKDGVGSDARDDENMEAPETETLPESNQSESLSQPENMPAPVNEEFPPINSSEEINTELTANVPDGSVPVEQQGSEESTDSSYDSSDGGSEQTNLPAPQFPMVNGVQTLDRSLSDINSLSVALRGYQRALSGRNGTSIDGFTGLQRFFIGYAQRWRTLYSPQRLEQMQQQEDYLPLRYRVNGAVRNMDAFYRAFDIQEDERMFLPAEQRVRIW</sequence>
<evidence type="ECO:0000256" key="2">
    <source>
        <dbReference type="ARBA" id="ARBA00007357"/>
    </source>
</evidence>
<keyword evidence="9" id="KW-0732">Signal</keyword>
<feature type="region of interest" description="Disordered" evidence="8">
    <location>
        <begin position="599"/>
        <end position="657"/>
    </location>
</feature>
<feature type="domain" description="Peptidase M13 N-terminal" evidence="11">
    <location>
        <begin position="48"/>
        <end position="425"/>
    </location>
</feature>
<feature type="chain" id="PRO_5020326836" evidence="9">
    <location>
        <begin position="29"/>
        <end position="821"/>
    </location>
</feature>
<dbReference type="GO" id="GO:0004222">
    <property type="term" value="F:metalloendopeptidase activity"/>
    <property type="evidence" value="ECO:0007669"/>
    <property type="project" value="InterPro"/>
</dbReference>
<feature type="domain" description="Peptidase M13 C-terminal" evidence="10">
    <location>
        <begin position="710"/>
        <end position="817"/>
    </location>
</feature>
<dbReference type="CDD" id="cd08662">
    <property type="entry name" value="M13"/>
    <property type="match status" value="1"/>
</dbReference>
<comment type="caution">
    <text evidence="12">The sequence shown here is derived from an EMBL/GenBank/DDBJ whole genome shotgun (WGS) entry which is preliminary data.</text>
</comment>
<evidence type="ECO:0000256" key="5">
    <source>
        <dbReference type="ARBA" id="ARBA00022801"/>
    </source>
</evidence>
<evidence type="ECO:0000256" key="7">
    <source>
        <dbReference type="ARBA" id="ARBA00023049"/>
    </source>
</evidence>
<keyword evidence="6" id="KW-0862">Zinc</keyword>
<dbReference type="PANTHER" id="PTHR11733">
    <property type="entry name" value="ZINC METALLOPROTEASE FAMILY M13 NEPRILYSIN-RELATED"/>
    <property type="match status" value="1"/>
</dbReference>
<evidence type="ECO:0000256" key="3">
    <source>
        <dbReference type="ARBA" id="ARBA00022670"/>
    </source>
</evidence>
<feature type="compositionally biased region" description="Polar residues" evidence="8">
    <location>
        <begin position="631"/>
        <end position="644"/>
    </location>
</feature>